<dbReference type="Proteomes" id="UP001150603">
    <property type="component" value="Unassembled WGS sequence"/>
</dbReference>
<gene>
    <name evidence="1" type="ORF">FBU59_005927</name>
</gene>
<accession>A0ACC1J1E0</accession>
<comment type="caution">
    <text evidence="1">The sequence shown here is derived from an EMBL/GenBank/DDBJ whole genome shotgun (WGS) entry which is preliminary data.</text>
</comment>
<evidence type="ECO:0000313" key="1">
    <source>
        <dbReference type="EMBL" id="KAJ1933746.1"/>
    </source>
</evidence>
<protein>
    <submittedName>
        <fullName evidence="1">Uncharacterized protein</fullName>
    </submittedName>
</protein>
<evidence type="ECO:0000313" key="2">
    <source>
        <dbReference type="Proteomes" id="UP001150603"/>
    </source>
</evidence>
<proteinExistence type="predicted"/>
<keyword evidence="2" id="KW-1185">Reference proteome</keyword>
<organism evidence="1 2">
    <name type="scientific">Linderina macrospora</name>
    <dbReference type="NCBI Taxonomy" id="4868"/>
    <lineage>
        <taxon>Eukaryota</taxon>
        <taxon>Fungi</taxon>
        <taxon>Fungi incertae sedis</taxon>
        <taxon>Zoopagomycota</taxon>
        <taxon>Kickxellomycotina</taxon>
        <taxon>Kickxellomycetes</taxon>
        <taxon>Kickxellales</taxon>
        <taxon>Kickxellaceae</taxon>
        <taxon>Linderina</taxon>
    </lineage>
</organism>
<name>A0ACC1J1E0_9FUNG</name>
<sequence length="134" mass="14652">MSNSPISSITNGSLHQPAFSSANSSSANTVGPLTGRYSKPTRAPTQLSAGELTSMYARQFATTKASGSLSSIYQAAANASVPSPRQQYSHGLTVLQCARTGAPVDPHVYRDWLIFEERLKQNYRRLQKKKRSYL</sequence>
<feature type="non-terminal residue" evidence="1">
    <location>
        <position position="134"/>
    </location>
</feature>
<reference evidence="1" key="1">
    <citation type="submission" date="2022-07" db="EMBL/GenBank/DDBJ databases">
        <title>Phylogenomic reconstructions and comparative analyses of Kickxellomycotina fungi.</title>
        <authorList>
            <person name="Reynolds N.K."/>
            <person name="Stajich J.E."/>
            <person name="Barry K."/>
            <person name="Grigoriev I.V."/>
            <person name="Crous P."/>
            <person name="Smith M.E."/>
        </authorList>
    </citation>
    <scope>NUCLEOTIDE SEQUENCE</scope>
    <source>
        <strain evidence="1">NRRL 5244</strain>
    </source>
</reference>
<dbReference type="EMBL" id="JANBPW010004940">
    <property type="protein sequence ID" value="KAJ1933746.1"/>
    <property type="molecule type" value="Genomic_DNA"/>
</dbReference>